<evidence type="ECO:0000256" key="3">
    <source>
        <dbReference type="ARBA" id="ARBA00022729"/>
    </source>
</evidence>
<keyword evidence="5" id="KW-1015">Disulfide bond</keyword>
<dbReference type="InterPro" id="IPR036179">
    <property type="entry name" value="Ig-like_dom_sf"/>
</dbReference>
<evidence type="ECO:0000313" key="11">
    <source>
        <dbReference type="Proteomes" id="UP000011080"/>
    </source>
</evidence>
<name>L8HPE8_9CETA</name>
<dbReference type="Pfam" id="PF07686">
    <property type="entry name" value="V-set"/>
    <property type="match status" value="1"/>
</dbReference>
<comment type="subunit">
    <text evidence="7">Alpha-beta TR is a heterodimer composed of an alpha and beta chain; disulfide-linked. The alpha-beta TR is associated with the transmembrane signaling CD3 coreceptor proteins to form the TR-CD3 (TcR or TCR). The assembly of alpha-beta TR heterodimers with CD3 occurs in the endoplasmic reticulum where a single alpha-beta TR heterodimer associates with one CD3D-CD3E heterodimer, one CD3G-CD3E heterodimer and one CD247 homodimer forming a stable octameric structure. CD3D-CD3E and CD3G-CD3E heterodimers preferentially associate with TR alpha and TR beta chains, respectively. The association of the CD247 homodimer is the last step of TcR assembly in the endoplasmic reticulum and is required for transport to the cell surface.</text>
</comment>
<dbReference type="InterPro" id="IPR013783">
    <property type="entry name" value="Ig-like_fold"/>
</dbReference>
<keyword evidence="8" id="KW-1064">Adaptive immunity</keyword>
<reference evidence="10 11" key="1">
    <citation type="journal article" date="2012" name="Nat. Genet.">
        <title>The yak genome and adaptation to life at high altitude.</title>
        <authorList>
            <person name="Qiu Q."/>
            <person name="Zhang G."/>
            <person name="Ma T."/>
            <person name="Qian W."/>
            <person name="Wang J."/>
            <person name="Ye Z."/>
            <person name="Cao C."/>
            <person name="Hu Q."/>
            <person name="Kim J."/>
            <person name="Larkin D.M."/>
            <person name="Auvil L."/>
            <person name="Capitanu B."/>
            <person name="Ma J."/>
            <person name="Lewin H.A."/>
            <person name="Qian X."/>
            <person name="Lang Y."/>
            <person name="Zhou R."/>
            <person name="Wang L."/>
            <person name="Wang K."/>
            <person name="Xia J."/>
            <person name="Liao S."/>
            <person name="Pan S."/>
            <person name="Lu X."/>
            <person name="Hou H."/>
            <person name="Wang Y."/>
            <person name="Zang X."/>
            <person name="Yin Y."/>
            <person name="Ma H."/>
            <person name="Zhang J."/>
            <person name="Wang Z."/>
            <person name="Zhang Y."/>
            <person name="Zhang D."/>
            <person name="Yonezawa T."/>
            <person name="Hasegawa M."/>
            <person name="Zhong Y."/>
            <person name="Liu W."/>
            <person name="Zhang Y."/>
            <person name="Huang Z."/>
            <person name="Zhang S."/>
            <person name="Long R."/>
            <person name="Yang H."/>
            <person name="Wang J."/>
            <person name="Lenstra J.A."/>
            <person name="Cooper D.N."/>
            <person name="Wu Y."/>
            <person name="Wang J."/>
            <person name="Shi P."/>
            <person name="Wang J."/>
            <person name="Liu J."/>
        </authorList>
    </citation>
    <scope>NUCLEOTIDE SEQUENCE [LARGE SCALE GENOMIC DNA]</scope>
    <source>
        <strain evidence="11">yakQH1</strain>
    </source>
</reference>
<feature type="domain" description="Ig-like" evidence="9">
    <location>
        <begin position="1"/>
        <end position="56"/>
    </location>
</feature>
<evidence type="ECO:0000256" key="1">
    <source>
        <dbReference type="ARBA" id="ARBA00004236"/>
    </source>
</evidence>
<dbReference type="Gene3D" id="2.60.40.10">
    <property type="entry name" value="Immunoglobulins"/>
    <property type="match status" value="1"/>
</dbReference>
<dbReference type="PANTHER" id="PTHR19339">
    <property type="entry name" value="T CELL RECEPTOR ALPHA VARIABLE 39"/>
    <property type="match status" value="1"/>
</dbReference>
<keyword evidence="3" id="KW-0732">Signal</keyword>
<evidence type="ECO:0000256" key="6">
    <source>
        <dbReference type="ARBA" id="ARBA00023180"/>
    </source>
</evidence>
<gene>
    <name evidence="10" type="ORF">M91_11579</name>
</gene>
<evidence type="ECO:0000256" key="4">
    <source>
        <dbReference type="ARBA" id="ARBA00023136"/>
    </source>
</evidence>
<feature type="non-terminal residue" evidence="10">
    <location>
        <position position="56"/>
    </location>
</feature>
<dbReference type="SUPFAM" id="SSF48726">
    <property type="entry name" value="Immunoglobulin"/>
    <property type="match status" value="1"/>
</dbReference>
<feature type="non-terminal residue" evidence="10">
    <location>
        <position position="1"/>
    </location>
</feature>
<evidence type="ECO:0000256" key="7">
    <source>
        <dbReference type="ARBA" id="ARBA00038651"/>
    </source>
</evidence>
<dbReference type="GO" id="GO:0042101">
    <property type="term" value="C:T cell receptor complex"/>
    <property type="evidence" value="ECO:0007669"/>
    <property type="project" value="UniProtKB-KW"/>
</dbReference>
<dbReference type="InterPro" id="IPR051896">
    <property type="entry name" value="TCR_alpha_variable"/>
</dbReference>
<keyword evidence="4" id="KW-0472">Membrane</keyword>
<protein>
    <recommendedName>
        <fullName evidence="9">Ig-like domain-containing protein</fullName>
    </recommendedName>
</protein>
<comment type="subcellular location">
    <subcellularLocation>
        <location evidence="1">Cell membrane</location>
    </subcellularLocation>
</comment>
<keyword evidence="2" id="KW-1003">Cell membrane</keyword>
<evidence type="ECO:0000259" key="9">
    <source>
        <dbReference type="PROSITE" id="PS50835"/>
    </source>
</evidence>
<dbReference type="AlphaFoldDB" id="L8HPE8"/>
<evidence type="ECO:0000313" key="10">
    <source>
        <dbReference type="EMBL" id="ELR44932.1"/>
    </source>
</evidence>
<keyword evidence="8" id="KW-1279">T cell receptor</keyword>
<keyword evidence="8" id="KW-0391">Immunity</keyword>
<dbReference type="InterPro" id="IPR007110">
    <property type="entry name" value="Ig-like_dom"/>
</dbReference>
<organism evidence="10 11">
    <name type="scientific">Bos mutus</name>
    <name type="common">wild yak</name>
    <dbReference type="NCBI Taxonomy" id="72004"/>
    <lineage>
        <taxon>Eukaryota</taxon>
        <taxon>Metazoa</taxon>
        <taxon>Chordata</taxon>
        <taxon>Craniata</taxon>
        <taxon>Vertebrata</taxon>
        <taxon>Euteleostomi</taxon>
        <taxon>Mammalia</taxon>
        <taxon>Eutheria</taxon>
        <taxon>Laurasiatheria</taxon>
        <taxon>Artiodactyla</taxon>
        <taxon>Ruminantia</taxon>
        <taxon>Pecora</taxon>
        <taxon>Bovidae</taxon>
        <taxon>Bovinae</taxon>
        <taxon>Bos</taxon>
    </lineage>
</organism>
<dbReference type="PANTHER" id="PTHR19339:SF2">
    <property type="entry name" value="T CELL RECEPTOR ALPHA VARIABLE 22"/>
    <property type="match status" value="1"/>
</dbReference>
<dbReference type="InterPro" id="IPR013106">
    <property type="entry name" value="Ig_V-set"/>
</dbReference>
<evidence type="ECO:0000256" key="2">
    <source>
        <dbReference type="ARBA" id="ARBA00022475"/>
    </source>
</evidence>
<sequence>WFRQNPGGRLIRLFYIPSGTKQDGRLNTMTAPTVRRSSLHVSSSQTTNSGTYFCAV</sequence>
<dbReference type="EMBL" id="JH884935">
    <property type="protein sequence ID" value="ELR44932.1"/>
    <property type="molecule type" value="Genomic_DNA"/>
</dbReference>
<keyword evidence="6" id="KW-0325">Glycoprotein</keyword>
<proteinExistence type="predicted"/>
<dbReference type="PROSITE" id="PS50835">
    <property type="entry name" value="IG_LIKE"/>
    <property type="match status" value="1"/>
</dbReference>
<evidence type="ECO:0000256" key="8">
    <source>
        <dbReference type="ARBA" id="ARBA00043266"/>
    </source>
</evidence>
<accession>L8HPE8</accession>
<dbReference type="Proteomes" id="UP000011080">
    <property type="component" value="Unassembled WGS sequence"/>
</dbReference>
<evidence type="ECO:0000256" key="5">
    <source>
        <dbReference type="ARBA" id="ARBA00023157"/>
    </source>
</evidence>